<accession>A0ABV0S429</accession>
<evidence type="ECO:0000313" key="2">
    <source>
        <dbReference type="Proteomes" id="UP001434883"/>
    </source>
</evidence>
<comment type="caution">
    <text evidence="1">The sequence shown here is derived from an EMBL/GenBank/DDBJ whole genome shotgun (WGS) entry which is preliminary data.</text>
</comment>
<protein>
    <submittedName>
        <fullName evidence="1">Uncharacterized protein</fullName>
    </submittedName>
</protein>
<reference evidence="1 2" key="1">
    <citation type="submission" date="2021-06" db="EMBL/GenBank/DDBJ databases">
        <authorList>
            <person name="Palmer J.M."/>
        </authorList>
    </citation>
    <scope>NUCLEOTIDE SEQUENCE [LARGE SCALE GENOMIC DNA]</scope>
    <source>
        <strain evidence="1 2">XC_2019</strain>
        <tissue evidence="1">Muscle</tissue>
    </source>
</reference>
<dbReference type="Proteomes" id="UP001434883">
    <property type="component" value="Unassembled WGS sequence"/>
</dbReference>
<name>A0ABV0S429_9TELE</name>
<evidence type="ECO:0000313" key="1">
    <source>
        <dbReference type="EMBL" id="MEQ2215320.1"/>
    </source>
</evidence>
<organism evidence="1 2">
    <name type="scientific">Xenoophorus captivus</name>
    <dbReference type="NCBI Taxonomy" id="1517983"/>
    <lineage>
        <taxon>Eukaryota</taxon>
        <taxon>Metazoa</taxon>
        <taxon>Chordata</taxon>
        <taxon>Craniata</taxon>
        <taxon>Vertebrata</taxon>
        <taxon>Euteleostomi</taxon>
        <taxon>Actinopterygii</taxon>
        <taxon>Neopterygii</taxon>
        <taxon>Teleostei</taxon>
        <taxon>Neoteleostei</taxon>
        <taxon>Acanthomorphata</taxon>
        <taxon>Ovalentaria</taxon>
        <taxon>Atherinomorphae</taxon>
        <taxon>Cyprinodontiformes</taxon>
        <taxon>Goodeidae</taxon>
        <taxon>Xenoophorus</taxon>
    </lineage>
</organism>
<dbReference type="EMBL" id="JAHRIN010068179">
    <property type="protein sequence ID" value="MEQ2215320.1"/>
    <property type="molecule type" value="Genomic_DNA"/>
</dbReference>
<keyword evidence="2" id="KW-1185">Reference proteome</keyword>
<proteinExistence type="predicted"/>
<gene>
    <name evidence="1" type="ORF">XENOCAPTIV_030646</name>
</gene>
<sequence>MAFNLCAVPTWFNVMTQTLCIWHPHTHTDTDAPHTAHAAGDKCLHMQDAKNSSTSTALKIDQDNKSETCLAGSKCFDSLSVCIWLFVADAGRQAEEGRR</sequence>